<evidence type="ECO:0000256" key="1">
    <source>
        <dbReference type="ARBA" id="ARBA00022801"/>
    </source>
</evidence>
<keyword evidence="4" id="KW-1185">Reference proteome</keyword>
<name>A0AAN6PNX7_9PEZI</name>
<evidence type="ECO:0000313" key="3">
    <source>
        <dbReference type="EMBL" id="KAK4043333.1"/>
    </source>
</evidence>
<dbReference type="AlphaFoldDB" id="A0AAN6PNX7"/>
<feature type="domain" description="Peptidase S8/S53" evidence="2">
    <location>
        <begin position="25"/>
        <end position="145"/>
    </location>
</feature>
<dbReference type="PROSITE" id="PS00136">
    <property type="entry name" value="SUBTILASE_ASP"/>
    <property type="match status" value="1"/>
</dbReference>
<organism evidence="3 4">
    <name type="scientific">Parachaetomium inaequale</name>
    <dbReference type="NCBI Taxonomy" id="2588326"/>
    <lineage>
        <taxon>Eukaryota</taxon>
        <taxon>Fungi</taxon>
        <taxon>Dikarya</taxon>
        <taxon>Ascomycota</taxon>
        <taxon>Pezizomycotina</taxon>
        <taxon>Sordariomycetes</taxon>
        <taxon>Sordariomycetidae</taxon>
        <taxon>Sordariales</taxon>
        <taxon>Chaetomiaceae</taxon>
        <taxon>Parachaetomium</taxon>
    </lineage>
</organism>
<dbReference type="Proteomes" id="UP001303115">
    <property type="component" value="Unassembled WGS sequence"/>
</dbReference>
<comment type="caution">
    <text evidence="3">The sequence shown here is derived from an EMBL/GenBank/DDBJ whole genome shotgun (WGS) entry which is preliminary data.</text>
</comment>
<dbReference type="SUPFAM" id="SSF52743">
    <property type="entry name" value="Subtilisin-like"/>
    <property type="match status" value="1"/>
</dbReference>
<evidence type="ECO:0000313" key="4">
    <source>
        <dbReference type="Proteomes" id="UP001303115"/>
    </source>
</evidence>
<dbReference type="InterPro" id="IPR023827">
    <property type="entry name" value="Peptidase_S8_Asp-AS"/>
</dbReference>
<protein>
    <submittedName>
        <fullName evidence="3">Peptidase S8/S53 domain-containing protein</fullName>
    </submittedName>
</protein>
<dbReference type="GO" id="GO:0004252">
    <property type="term" value="F:serine-type endopeptidase activity"/>
    <property type="evidence" value="ECO:0007669"/>
    <property type="project" value="InterPro"/>
</dbReference>
<dbReference type="InterPro" id="IPR000209">
    <property type="entry name" value="Peptidase_S8/S53_dom"/>
</dbReference>
<reference evidence="4" key="1">
    <citation type="journal article" date="2023" name="Mol. Phylogenet. Evol.">
        <title>Genome-scale phylogeny and comparative genomics of the fungal order Sordariales.</title>
        <authorList>
            <person name="Hensen N."/>
            <person name="Bonometti L."/>
            <person name="Westerberg I."/>
            <person name="Brannstrom I.O."/>
            <person name="Guillou S."/>
            <person name="Cros-Aarteil S."/>
            <person name="Calhoun S."/>
            <person name="Haridas S."/>
            <person name="Kuo A."/>
            <person name="Mondo S."/>
            <person name="Pangilinan J."/>
            <person name="Riley R."/>
            <person name="LaButti K."/>
            <person name="Andreopoulos B."/>
            <person name="Lipzen A."/>
            <person name="Chen C."/>
            <person name="Yan M."/>
            <person name="Daum C."/>
            <person name="Ng V."/>
            <person name="Clum A."/>
            <person name="Steindorff A."/>
            <person name="Ohm R.A."/>
            <person name="Martin F."/>
            <person name="Silar P."/>
            <person name="Natvig D.O."/>
            <person name="Lalanne C."/>
            <person name="Gautier V."/>
            <person name="Ament-Velasquez S.L."/>
            <person name="Kruys A."/>
            <person name="Hutchinson M.I."/>
            <person name="Powell A.J."/>
            <person name="Barry K."/>
            <person name="Miller A.N."/>
            <person name="Grigoriev I.V."/>
            <person name="Debuchy R."/>
            <person name="Gladieux P."/>
            <person name="Hiltunen Thoren M."/>
            <person name="Johannesson H."/>
        </authorList>
    </citation>
    <scope>NUCLEOTIDE SEQUENCE [LARGE SCALE GENOMIC DNA]</scope>
    <source>
        <strain evidence="4">CBS 284.82</strain>
    </source>
</reference>
<proteinExistence type="predicted"/>
<gene>
    <name evidence="3" type="ORF">C8A01DRAFT_32460</name>
</gene>
<evidence type="ECO:0000259" key="2">
    <source>
        <dbReference type="Pfam" id="PF00082"/>
    </source>
</evidence>
<dbReference type="GO" id="GO:0006508">
    <property type="term" value="P:proteolysis"/>
    <property type="evidence" value="ECO:0007669"/>
    <property type="project" value="InterPro"/>
</dbReference>
<keyword evidence="1" id="KW-0378">Hydrolase</keyword>
<accession>A0AAN6PNX7</accession>
<dbReference type="Gene3D" id="3.40.50.200">
    <property type="entry name" value="Peptidase S8/S53 domain"/>
    <property type="match status" value="1"/>
</dbReference>
<sequence length="210" mass="23151">MMDIKKSLERGRFISEHVQNSDRGARVRVAIIDDGVDVHLDDLKGEVKAGRPCEKATSLWAPFYQPTDGHDTAMARLIATACPHVELYAAKLKTLNKLVTRTDAFWTLAEEPGNSAWTSTAHEAALAVDWARKKGVDVICMSWSLVLAEHNAAQIQDPSQTIRVAALKDNIIMYCPAARPEHAVGSATKAGHNSNFVNPDRMYSPRLSYP</sequence>
<dbReference type="EMBL" id="MU854328">
    <property type="protein sequence ID" value="KAK4043333.1"/>
    <property type="molecule type" value="Genomic_DNA"/>
</dbReference>
<dbReference type="InterPro" id="IPR036852">
    <property type="entry name" value="Peptidase_S8/S53_dom_sf"/>
</dbReference>
<dbReference type="Pfam" id="PF00082">
    <property type="entry name" value="Peptidase_S8"/>
    <property type="match status" value="1"/>
</dbReference>